<name>A0A183IQ19_9BILA</name>
<proteinExistence type="predicted"/>
<keyword evidence="2" id="KW-1185">Reference proteome</keyword>
<sequence length="136" mass="15483">MTDADHIAKSYHQKHRADVCALVRHHCRRKRCRVLATTTTLGGVCEKLEVPVVVGKNKSEQRLTHIADVFIGRWTSNRINTASFTVAVWRRRRGDSEGERLPRDLRNVIGTTVKCPLEENDRCRGQGPKSKPFLPL</sequence>
<dbReference type="WBParaSite" id="SBAD_0000594201-mRNA-1">
    <property type="protein sequence ID" value="SBAD_0000594201-mRNA-1"/>
    <property type="gene ID" value="SBAD_0000594201"/>
</dbReference>
<evidence type="ECO:0000313" key="2">
    <source>
        <dbReference type="Proteomes" id="UP000270296"/>
    </source>
</evidence>
<evidence type="ECO:0000313" key="1">
    <source>
        <dbReference type="EMBL" id="VDP08105.1"/>
    </source>
</evidence>
<dbReference type="EMBL" id="UZAM01009195">
    <property type="protein sequence ID" value="VDP08105.1"/>
    <property type="molecule type" value="Genomic_DNA"/>
</dbReference>
<dbReference type="Proteomes" id="UP000270296">
    <property type="component" value="Unassembled WGS sequence"/>
</dbReference>
<evidence type="ECO:0000313" key="3">
    <source>
        <dbReference type="WBParaSite" id="SBAD_0000594201-mRNA-1"/>
    </source>
</evidence>
<protein>
    <submittedName>
        <fullName evidence="3">Helicase C-terminal domain-containing protein</fullName>
    </submittedName>
</protein>
<organism evidence="3">
    <name type="scientific">Soboliphyme baturini</name>
    <dbReference type="NCBI Taxonomy" id="241478"/>
    <lineage>
        <taxon>Eukaryota</taxon>
        <taxon>Metazoa</taxon>
        <taxon>Ecdysozoa</taxon>
        <taxon>Nematoda</taxon>
        <taxon>Enoplea</taxon>
        <taxon>Dorylaimia</taxon>
        <taxon>Dioctophymatida</taxon>
        <taxon>Dioctophymatoidea</taxon>
        <taxon>Soboliphymatidae</taxon>
        <taxon>Soboliphyme</taxon>
    </lineage>
</organism>
<accession>A0A183IQ19</accession>
<reference evidence="3" key="1">
    <citation type="submission" date="2016-06" db="UniProtKB">
        <authorList>
            <consortium name="WormBaseParasite"/>
        </authorList>
    </citation>
    <scope>IDENTIFICATION</scope>
</reference>
<reference evidence="1 2" key="2">
    <citation type="submission" date="2018-11" db="EMBL/GenBank/DDBJ databases">
        <authorList>
            <consortium name="Pathogen Informatics"/>
        </authorList>
    </citation>
    <scope>NUCLEOTIDE SEQUENCE [LARGE SCALE GENOMIC DNA]</scope>
</reference>
<dbReference type="AlphaFoldDB" id="A0A183IQ19"/>
<gene>
    <name evidence="1" type="ORF">SBAD_LOCUS5716</name>
</gene>